<organism evidence="2 3">
    <name type="scientific">Phascolomyces articulosus</name>
    <dbReference type="NCBI Taxonomy" id="60185"/>
    <lineage>
        <taxon>Eukaryota</taxon>
        <taxon>Fungi</taxon>
        <taxon>Fungi incertae sedis</taxon>
        <taxon>Mucoromycota</taxon>
        <taxon>Mucoromycotina</taxon>
        <taxon>Mucoromycetes</taxon>
        <taxon>Mucorales</taxon>
        <taxon>Lichtheimiaceae</taxon>
        <taxon>Phascolomyces</taxon>
    </lineage>
</organism>
<evidence type="ECO:0000313" key="3">
    <source>
        <dbReference type="Proteomes" id="UP001209540"/>
    </source>
</evidence>
<protein>
    <submittedName>
        <fullName evidence="2">Uncharacterized protein</fullName>
    </submittedName>
</protein>
<keyword evidence="1" id="KW-0812">Transmembrane</keyword>
<feature type="transmembrane region" description="Helical" evidence="1">
    <location>
        <begin position="6"/>
        <end position="24"/>
    </location>
</feature>
<accession>A0AAD5PAN0</accession>
<feature type="transmembrane region" description="Helical" evidence="1">
    <location>
        <begin position="56"/>
        <end position="73"/>
    </location>
</feature>
<gene>
    <name evidence="2" type="ORF">BDA99DRAFT_520244</name>
</gene>
<proteinExistence type="predicted"/>
<sequence>MNTDPFVLAVLCGLLFLPLYYLCLRPLEYYNQGLRFPVTALCFLQTISLFSKENNLTLWFISLLQCMIIWILVDNFATQHHLPSSCVRDDYGMNGHKKRITSTPTISLLNGSMWIKTHMILCYTHPITILVTCLHLLDVLFIWDPRSTYTKNNDYDIIGTLYNAIHIIMFITFSWQKYITRQRQEQQHTGKEKPVTANGTTATSRAFFVYNFVVGLQPARSIIRAIIICPYRPNSISWQESILYFLSSVLAAMDTLPALILLYYNVSSETELVSFVKKHQYNESENIADNNNEEDGNHVDGKEEKSRMLMTERISTGEVPVYDPNVLTTYY</sequence>
<reference evidence="2" key="1">
    <citation type="journal article" date="2022" name="IScience">
        <title>Evolution of zygomycete secretomes and the origins of terrestrial fungal ecologies.</title>
        <authorList>
            <person name="Chang Y."/>
            <person name="Wang Y."/>
            <person name="Mondo S."/>
            <person name="Ahrendt S."/>
            <person name="Andreopoulos W."/>
            <person name="Barry K."/>
            <person name="Beard J."/>
            <person name="Benny G.L."/>
            <person name="Blankenship S."/>
            <person name="Bonito G."/>
            <person name="Cuomo C."/>
            <person name="Desiro A."/>
            <person name="Gervers K.A."/>
            <person name="Hundley H."/>
            <person name="Kuo A."/>
            <person name="LaButti K."/>
            <person name="Lang B.F."/>
            <person name="Lipzen A."/>
            <person name="O'Donnell K."/>
            <person name="Pangilinan J."/>
            <person name="Reynolds N."/>
            <person name="Sandor L."/>
            <person name="Smith M.E."/>
            <person name="Tsang A."/>
            <person name="Grigoriev I.V."/>
            <person name="Stajich J.E."/>
            <person name="Spatafora J.W."/>
        </authorList>
    </citation>
    <scope>NUCLEOTIDE SEQUENCE</scope>
    <source>
        <strain evidence="2">RSA 2281</strain>
    </source>
</reference>
<keyword evidence="3" id="KW-1185">Reference proteome</keyword>
<keyword evidence="1" id="KW-0472">Membrane</keyword>
<dbReference type="Proteomes" id="UP001209540">
    <property type="component" value="Unassembled WGS sequence"/>
</dbReference>
<keyword evidence="1" id="KW-1133">Transmembrane helix</keyword>
<name>A0AAD5PAN0_9FUNG</name>
<dbReference type="EMBL" id="JAIXMP010000027">
    <property type="protein sequence ID" value="KAI9252859.1"/>
    <property type="molecule type" value="Genomic_DNA"/>
</dbReference>
<feature type="transmembrane region" description="Helical" evidence="1">
    <location>
        <begin position="120"/>
        <end position="143"/>
    </location>
</feature>
<evidence type="ECO:0000256" key="1">
    <source>
        <dbReference type="SAM" id="Phobius"/>
    </source>
</evidence>
<dbReference type="AlphaFoldDB" id="A0AAD5PAN0"/>
<evidence type="ECO:0000313" key="2">
    <source>
        <dbReference type="EMBL" id="KAI9252859.1"/>
    </source>
</evidence>
<feature type="transmembrane region" description="Helical" evidence="1">
    <location>
        <begin position="242"/>
        <end position="264"/>
    </location>
</feature>
<comment type="caution">
    <text evidence="2">The sequence shown here is derived from an EMBL/GenBank/DDBJ whole genome shotgun (WGS) entry which is preliminary data.</text>
</comment>
<reference evidence="2" key="2">
    <citation type="submission" date="2023-02" db="EMBL/GenBank/DDBJ databases">
        <authorList>
            <consortium name="DOE Joint Genome Institute"/>
            <person name="Mondo S.J."/>
            <person name="Chang Y."/>
            <person name="Wang Y."/>
            <person name="Ahrendt S."/>
            <person name="Andreopoulos W."/>
            <person name="Barry K."/>
            <person name="Beard J."/>
            <person name="Benny G.L."/>
            <person name="Blankenship S."/>
            <person name="Bonito G."/>
            <person name="Cuomo C."/>
            <person name="Desiro A."/>
            <person name="Gervers K.A."/>
            <person name="Hundley H."/>
            <person name="Kuo A."/>
            <person name="LaButti K."/>
            <person name="Lang B.F."/>
            <person name="Lipzen A."/>
            <person name="O'Donnell K."/>
            <person name="Pangilinan J."/>
            <person name="Reynolds N."/>
            <person name="Sandor L."/>
            <person name="Smith M.W."/>
            <person name="Tsang A."/>
            <person name="Grigoriev I.V."/>
            <person name="Stajich J.E."/>
            <person name="Spatafora J.W."/>
        </authorList>
    </citation>
    <scope>NUCLEOTIDE SEQUENCE</scope>
    <source>
        <strain evidence="2">RSA 2281</strain>
    </source>
</reference>
<feature type="transmembrane region" description="Helical" evidence="1">
    <location>
        <begin position="155"/>
        <end position="175"/>
    </location>
</feature>